<dbReference type="InterPro" id="IPR044861">
    <property type="entry name" value="IPNS-like_FE2OG_OXY"/>
</dbReference>
<evidence type="ECO:0000313" key="2">
    <source>
        <dbReference type="Proteomes" id="UP000827889"/>
    </source>
</evidence>
<dbReference type="RefSeq" id="XP_030550472.1">
    <property type="nucleotide sequence ID" value="XM_030694612.1"/>
</dbReference>
<dbReference type="GO" id="GO:0051213">
    <property type="term" value="F:dioxygenase activity"/>
    <property type="evidence" value="ECO:0007669"/>
    <property type="project" value="UniProtKB-KW"/>
</dbReference>
<name>A0A8B8QVX3_9MYRT</name>
<dbReference type="Gene3D" id="2.60.120.330">
    <property type="entry name" value="B-lactam Antibiotic, Isopenicillin N Synthase, Chain"/>
    <property type="match status" value="1"/>
</dbReference>
<accession>A0A8B8QVX3</accession>
<dbReference type="InterPro" id="IPR027443">
    <property type="entry name" value="IPNS-like_sf"/>
</dbReference>
<proteinExistence type="predicted"/>
<dbReference type="AlphaFoldDB" id="A0A8B8QVX3"/>
<reference evidence="3" key="1">
    <citation type="submission" date="2025-08" db="UniProtKB">
        <authorList>
            <consortium name="RefSeq"/>
        </authorList>
    </citation>
    <scope>IDENTIFICATION</scope>
    <source>
        <tissue evidence="3">Leaf</tissue>
    </source>
</reference>
<dbReference type="Pfam" id="PF03171">
    <property type="entry name" value="2OG-FeII_Oxy"/>
    <property type="match status" value="1"/>
</dbReference>
<keyword evidence="2" id="KW-1185">Reference proteome</keyword>
<gene>
    <name evidence="3" type="primary">LOC115755290</name>
</gene>
<dbReference type="KEGG" id="rarg:115755290"/>
<sequence length="113" mass="12844">MRWILFTSQYRETAVDYSNKLKSLSLNLMGAILESLGVTVRHKPNLALGLPPHSNYRFLMLLYQDESGLGLQIQHEGRWIPMELPPNTSRSTLVTMFEVGILVSVMVTVTMHL</sequence>
<dbReference type="SUPFAM" id="SSF51197">
    <property type="entry name" value="Clavaminate synthase-like"/>
    <property type="match status" value="1"/>
</dbReference>
<organism evidence="2 3">
    <name type="scientific">Rhodamnia argentea</name>
    <dbReference type="NCBI Taxonomy" id="178133"/>
    <lineage>
        <taxon>Eukaryota</taxon>
        <taxon>Viridiplantae</taxon>
        <taxon>Streptophyta</taxon>
        <taxon>Embryophyta</taxon>
        <taxon>Tracheophyta</taxon>
        <taxon>Spermatophyta</taxon>
        <taxon>Magnoliopsida</taxon>
        <taxon>eudicotyledons</taxon>
        <taxon>Gunneridae</taxon>
        <taxon>Pentapetalae</taxon>
        <taxon>rosids</taxon>
        <taxon>malvids</taxon>
        <taxon>Myrtales</taxon>
        <taxon>Myrtaceae</taxon>
        <taxon>Myrtoideae</taxon>
        <taxon>Myrteae</taxon>
        <taxon>Australasian group</taxon>
        <taxon>Rhodamnia</taxon>
    </lineage>
</organism>
<protein>
    <submittedName>
        <fullName evidence="3">Probable 2-oxoglutarate-dependent dioxygenase SLC1</fullName>
    </submittedName>
</protein>
<evidence type="ECO:0000313" key="3">
    <source>
        <dbReference type="RefSeq" id="XP_030550472.1"/>
    </source>
</evidence>
<keyword evidence="3" id="KW-0223">Dioxygenase</keyword>
<dbReference type="OrthoDB" id="288590at2759"/>
<evidence type="ECO:0000259" key="1">
    <source>
        <dbReference type="Pfam" id="PF03171"/>
    </source>
</evidence>
<dbReference type="GeneID" id="115755290"/>
<dbReference type="Proteomes" id="UP000827889">
    <property type="component" value="Chromosome 8"/>
</dbReference>
<feature type="domain" description="Isopenicillin N synthase-like Fe(2+) 2OG dioxygenase" evidence="1">
    <location>
        <begin position="43"/>
        <end position="89"/>
    </location>
</feature>
<keyword evidence="3" id="KW-0560">Oxidoreductase</keyword>